<evidence type="ECO:0000259" key="8">
    <source>
        <dbReference type="Pfam" id="PF20684"/>
    </source>
</evidence>
<dbReference type="GO" id="GO:0016020">
    <property type="term" value="C:membrane"/>
    <property type="evidence" value="ECO:0007669"/>
    <property type="project" value="UniProtKB-SubCell"/>
</dbReference>
<dbReference type="InParanoid" id="A0A136IKF7"/>
<keyword evidence="10" id="KW-1185">Reference proteome</keyword>
<feature type="transmembrane region" description="Helical" evidence="7">
    <location>
        <begin position="136"/>
        <end position="158"/>
    </location>
</feature>
<reference evidence="10" key="1">
    <citation type="submission" date="2016-02" db="EMBL/GenBank/DDBJ databases">
        <title>Draft genome sequence of Microdochium bolleyi, a fungal endophyte of beachgrass.</title>
        <authorList>
            <consortium name="DOE Joint Genome Institute"/>
            <person name="David A.S."/>
            <person name="May G."/>
            <person name="Haridas S."/>
            <person name="Lim J."/>
            <person name="Wang M."/>
            <person name="Labutti K."/>
            <person name="Lipzen A."/>
            <person name="Barry K."/>
            <person name="Grigoriev I.V."/>
        </authorList>
    </citation>
    <scope>NUCLEOTIDE SEQUENCE [LARGE SCALE GENOMIC DNA]</scope>
    <source>
        <strain evidence="10">J235TASD1</strain>
    </source>
</reference>
<dbReference type="InterPro" id="IPR052337">
    <property type="entry name" value="SAT4-like"/>
</dbReference>
<accession>A0A136IKF7</accession>
<evidence type="ECO:0000256" key="2">
    <source>
        <dbReference type="ARBA" id="ARBA00022692"/>
    </source>
</evidence>
<feature type="domain" description="Rhodopsin" evidence="8">
    <location>
        <begin position="46"/>
        <end position="287"/>
    </location>
</feature>
<proteinExistence type="inferred from homology"/>
<protein>
    <recommendedName>
        <fullName evidence="8">Rhodopsin domain-containing protein</fullName>
    </recommendedName>
</protein>
<dbReference type="OrthoDB" id="5413793at2759"/>
<gene>
    <name evidence="9" type="ORF">Micbo1qcDRAFT_190955</name>
</gene>
<comment type="similarity">
    <text evidence="5">Belongs to the SAT4 family.</text>
</comment>
<feature type="compositionally biased region" description="Basic and acidic residues" evidence="6">
    <location>
        <begin position="359"/>
        <end position="368"/>
    </location>
</feature>
<evidence type="ECO:0000256" key="3">
    <source>
        <dbReference type="ARBA" id="ARBA00022989"/>
    </source>
</evidence>
<name>A0A136IKF7_9PEZI</name>
<dbReference type="InterPro" id="IPR049326">
    <property type="entry name" value="Rhodopsin_dom_fungi"/>
</dbReference>
<evidence type="ECO:0000256" key="6">
    <source>
        <dbReference type="SAM" id="MobiDB-lite"/>
    </source>
</evidence>
<dbReference type="Pfam" id="PF20684">
    <property type="entry name" value="Fung_rhodopsin"/>
    <property type="match status" value="1"/>
</dbReference>
<evidence type="ECO:0000256" key="1">
    <source>
        <dbReference type="ARBA" id="ARBA00004141"/>
    </source>
</evidence>
<sequence>MSGPPPGAPPMASDDVVLRDTPGYRGDTQLYLNAFLIGFSTLFVGARLYARCLMVKRPGIDDIIAVLCLGCLCALSAMEIRLVQVGSGTHIMYVSEKRLFAFFDALTTQSLLYFWCVCLMRLHIATFLPNLHQDKRYLVAVWTTAGVTLLSTIIFFIVKMTSCKPLSAMWLPPFISADMCISGDALDAMMTAHAALGIVIDIALVALPVWVIYTNMIFSKRKFRVILIFAVGIFVIITGLVRFILIRTTPFNIDATYSMSTIGQWTDLEGHVGLWCGCFPALQPILRSFLSSIGASRLLSSYKNTRTGGPSGYNANGYANKSGNGKPATGPRGWNKSNAIPLSGGGGAEEFDASSQKGIIRDNYELGRMEQGSKSAGGSRGDIIKNTRVQISDQDRDSSSEENVATKDQVWAGAGGRAA</sequence>
<evidence type="ECO:0000256" key="7">
    <source>
        <dbReference type="SAM" id="Phobius"/>
    </source>
</evidence>
<evidence type="ECO:0000313" key="10">
    <source>
        <dbReference type="Proteomes" id="UP000070501"/>
    </source>
</evidence>
<feature type="transmembrane region" description="Helical" evidence="7">
    <location>
        <begin position="100"/>
        <end position="124"/>
    </location>
</feature>
<dbReference type="EMBL" id="KQ964281">
    <property type="protein sequence ID" value="KXJ85457.1"/>
    <property type="molecule type" value="Genomic_DNA"/>
</dbReference>
<feature type="transmembrane region" description="Helical" evidence="7">
    <location>
        <begin position="192"/>
        <end position="213"/>
    </location>
</feature>
<dbReference type="PANTHER" id="PTHR33048">
    <property type="entry name" value="PTH11-LIKE INTEGRAL MEMBRANE PROTEIN (AFU_ORTHOLOGUE AFUA_5G11245)"/>
    <property type="match status" value="1"/>
</dbReference>
<dbReference type="AlphaFoldDB" id="A0A136IKF7"/>
<keyword evidence="4 7" id="KW-0472">Membrane</keyword>
<evidence type="ECO:0000256" key="5">
    <source>
        <dbReference type="ARBA" id="ARBA00038359"/>
    </source>
</evidence>
<dbReference type="Proteomes" id="UP000070501">
    <property type="component" value="Unassembled WGS sequence"/>
</dbReference>
<feature type="transmembrane region" description="Helical" evidence="7">
    <location>
        <begin position="62"/>
        <end position="80"/>
    </location>
</feature>
<comment type="subcellular location">
    <subcellularLocation>
        <location evidence="1">Membrane</location>
        <topology evidence="1">Multi-pass membrane protein</topology>
    </subcellularLocation>
</comment>
<feature type="transmembrane region" description="Helical" evidence="7">
    <location>
        <begin position="30"/>
        <end position="50"/>
    </location>
</feature>
<evidence type="ECO:0000256" key="4">
    <source>
        <dbReference type="ARBA" id="ARBA00023136"/>
    </source>
</evidence>
<dbReference type="PANTHER" id="PTHR33048:SF47">
    <property type="entry name" value="INTEGRAL MEMBRANE PROTEIN-RELATED"/>
    <property type="match status" value="1"/>
</dbReference>
<feature type="region of interest" description="Disordered" evidence="6">
    <location>
        <begin position="310"/>
        <end position="419"/>
    </location>
</feature>
<feature type="compositionally biased region" description="Polar residues" evidence="6">
    <location>
        <begin position="310"/>
        <end position="323"/>
    </location>
</feature>
<evidence type="ECO:0000313" key="9">
    <source>
        <dbReference type="EMBL" id="KXJ85457.1"/>
    </source>
</evidence>
<organism evidence="9 10">
    <name type="scientific">Microdochium bolleyi</name>
    <dbReference type="NCBI Taxonomy" id="196109"/>
    <lineage>
        <taxon>Eukaryota</taxon>
        <taxon>Fungi</taxon>
        <taxon>Dikarya</taxon>
        <taxon>Ascomycota</taxon>
        <taxon>Pezizomycotina</taxon>
        <taxon>Sordariomycetes</taxon>
        <taxon>Xylariomycetidae</taxon>
        <taxon>Xylariales</taxon>
        <taxon>Microdochiaceae</taxon>
        <taxon>Microdochium</taxon>
    </lineage>
</organism>
<feature type="transmembrane region" description="Helical" evidence="7">
    <location>
        <begin position="225"/>
        <end position="245"/>
    </location>
</feature>
<keyword evidence="3 7" id="KW-1133">Transmembrane helix</keyword>
<keyword evidence="2 7" id="KW-0812">Transmembrane</keyword>